<dbReference type="EMBL" id="JAGQFT020000020">
    <property type="protein sequence ID" value="MBS7459020.1"/>
    <property type="molecule type" value="Genomic_DNA"/>
</dbReference>
<evidence type="ECO:0000313" key="3">
    <source>
        <dbReference type="Proteomes" id="UP000675747"/>
    </source>
</evidence>
<comment type="caution">
    <text evidence="1">The sequence shown here is derived from an EMBL/GenBank/DDBJ whole genome shotgun (WGS) entry which is preliminary data.</text>
</comment>
<evidence type="ECO:0008006" key="4">
    <source>
        <dbReference type="Google" id="ProtNLM"/>
    </source>
</evidence>
<accession>A0A8J7VVK0</accession>
<name>A0A8J7VVK0_9GAMM</name>
<sequence>MTNPLLPDVTGFECDPFGYSAFAWHKFALILAANGIPKDPTKAPTAEDLKEPALWLSQANALSEAAVCLVKNDPKLQNVSAEYRTIVHSQYYAVVLMLVGYSLEVCLKAMMIIESGIDESIANERSHFHHNLHVLASFVPGLSRKDLEILRGLSHFVRWAGRYPDPGSRRLDQATDVFEIGEVNKVTARDLFDLASRVMQHATVVTG</sequence>
<reference evidence="2 3" key="1">
    <citation type="journal article" date="2021" name="Microbiol. Resour. Announc.">
        <title>Draft Genome Sequence of Coralloluteibacterium stylophorae LMG 29479T.</title>
        <authorList>
            <person name="Karlyshev A.V."/>
            <person name="Kudryashova E.B."/>
            <person name="Ariskina E.V."/>
            <person name="Conroy A.P."/>
            <person name="Abidueva E.Y."/>
        </authorList>
    </citation>
    <scope>NUCLEOTIDE SEQUENCE [LARGE SCALE GENOMIC DNA]</scope>
    <source>
        <strain evidence="2 3">LMG 29479</strain>
    </source>
</reference>
<gene>
    <name evidence="2" type="ORF">KB893_017970</name>
    <name evidence="1" type="ORF">KB893_14615</name>
</gene>
<keyword evidence="3" id="KW-1185">Reference proteome</keyword>
<dbReference type="RefSeq" id="WP_211927630.1">
    <property type="nucleotide sequence ID" value="NZ_JAGQFT020000020.1"/>
</dbReference>
<proteinExistence type="predicted"/>
<dbReference type="Proteomes" id="UP000675747">
    <property type="component" value="Unassembled WGS sequence"/>
</dbReference>
<protein>
    <recommendedName>
        <fullName evidence="4">HEPN domain-containing protein</fullName>
    </recommendedName>
</protein>
<dbReference type="AlphaFoldDB" id="A0A8J7VVK0"/>
<reference evidence="1" key="2">
    <citation type="submission" date="2021-04" db="EMBL/GenBank/DDBJ databases">
        <authorList>
            <person name="Karlyshev A.V."/>
        </authorList>
    </citation>
    <scope>NUCLEOTIDE SEQUENCE</scope>
    <source>
        <strain evidence="1">LMG 29479</strain>
    </source>
</reference>
<dbReference type="EMBL" id="JAGQFT010000170">
    <property type="protein sequence ID" value="MBR0563734.1"/>
    <property type="molecule type" value="Genomic_DNA"/>
</dbReference>
<evidence type="ECO:0000313" key="1">
    <source>
        <dbReference type="EMBL" id="MBR0563734.1"/>
    </source>
</evidence>
<organism evidence="1">
    <name type="scientific">Coralloluteibacterium stylophorae</name>
    <dbReference type="NCBI Taxonomy" id="1776034"/>
    <lineage>
        <taxon>Bacteria</taxon>
        <taxon>Pseudomonadati</taxon>
        <taxon>Pseudomonadota</taxon>
        <taxon>Gammaproteobacteria</taxon>
        <taxon>Lysobacterales</taxon>
        <taxon>Lysobacteraceae</taxon>
        <taxon>Coralloluteibacterium</taxon>
    </lineage>
</organism>
<evidence type="ECO:0000313" key="2">
    <source>
        <dbReference type="EMBL" id="MBS7459020.1"/>
    </source>
</evidence>